<organism evidence="1 2">
    <name type="scientific">Andreesenia angusta</name>
    <dbReference type="NCBI Taxonomy" id="39480"/>
    <lineage>
        <taxon>Bacteria</taxon>
        <taxon>Bacillati</taxon>
        <taxon>Bacillota</taxon>
        <taxon>Tissierellia</taxon>
        <taxon>Tissierellales</taxon>
        <taxon>Gottschalkiaceae</taxon>
        <taxon>Andreesenia</taxon>
    </lineage>
</organism>
<dbReference type="OrthoDB" id="580775at2"/>
<gene>
    <name evidence="1" type="ORF">EUAN_15100</name>
</gene>
<evidence type="ECO:0000313" key="2">
    <source>
        <dbReference type="Proteomes" id="UP000180254"/>
    </source>
</evidence>
<reference evidence="1 2" key="1">
    <citation type="submission" date="2016-09" db="EMBL/GenBank/DDBJ databases">
        <title>Genome sequence of Eubacterium angustum.</title>
        <authorList>
            <person name="Poehlein A."/>
            <person name="Daniel R."/>
        </authorList>
    </citation>
    <scope>NUCLEOTIDE SEQUENCE [LARGE SCALE GENOMIC DNA]</scope>
    <source>
        <strain evidence="1 2">DSM 1989</strain>
    </source>
</reference>
<keyword evidence="2" id="KW-1185">Reference proteome</keyword>
<dbReference type="Proteomes" id="UP000180254">
    <property type="component" value="Unassembled WGS sequence"/>
</dbReference>
<name>A0A1S1V694_9FIRM</name>
<dbReference type="EMBL" id="MKIE01000005">
    <property type="protein sequence ID" value="OHW62062.1"/>
    <property type="molecule type" value="Genomic_DNA"/>
</dbReference>
<accession>A0A1S1V694</accession>
<dbReference type="AlphaFoldDB" id="A0A1S1V694"/>
<comment type="caution">
    <text evidence="1">The sequence shown here is derived from an EMBL/GenBank/DDBJ whole genome shotgun (WGS) entry which is preliminary data.</text>
</comment>
<sequence length="128" mass="15171">MDLKQKLDEMVRINIEVSDLNRVNVEVYSSVDNWKNHMYTFVNQQEPYKIRENVETLGISFLEIRDAESLDRFRKNGSVTTFYDMSLETIARRLDEKSYTHVFLENIGELDECQIAELSEWVNAKLEK</sequence>
<evidence type="ECO:0000313" key="1">
    <source>
        <dbReference type="EMBL" id="OHW62062.1"/>
    </source>
</evidence>
<proteinExistence type="predicted"/>
<protein>
    <submittedName>
        <fullName evidence="1">Uncharacterized protein</fullName>
    </submittedName>
</protein>
<dbReference type="RefSeq" id="WP_071063281.1">
    <property type="nucleotide sequence ID" value="NZ_MKIE01000005.1"/>
</dbReference>
<dbReference type="STRING" id="39480.EUAN_15100"/>